<dbReference type="PROSITE" id="PS00211">
    <property type="entry name" value="ABC_TRANSPORTER_1"/>
    <property type="match status" value="1"/>
</dbReference>
<keyword evidence="2" id="KW-0547">Nucleotide-binding</keyword>
<keyword evidence="5" id="KW-0378">Hydrolase</keyword>
<feature type="domain" description="ABC transporter" evidence="4">
    <location>
        <begin position="6"/>
        <end position="244"/>
    </location>
</feature>
<comment type="caution">
    <text evidence="5">The sequence shown here is derived from an EMBL/GenBank/DDBJ whole genome shotgun (WGS) entry which is preliminary data.</text>
</comment>
<dbReference type="PANTHER" id="PTHR42781">
    <property type="entry name" value="SPERMIDINE/PUTRESCINE IMPORT ATP-BINDING PROTEIN POTA"/>
    <property type="match status" value="1"/>
</dbReference>
<evidence type="ECO:0000259" key="4">
    <source>
        <dbReference type="PROSITE" id="PS50893"/>
    </source>
</evidence>
<dbReference type="AlphaFoldDB" id="A0A2S9XFT2"/>
<dbReference type="SMART" id="SM00382">
    <property type="entry name" value="AAA"/>
    <property type="match status" value="1"/>
</dbReference>
<proteinExistence type="predicted"/>
<evidence type="ECO:0000313" key="5">
    <source>
        <dbReference type="EMBL" id="PRP91723.1"/>
    </source>
</evidence>
<dbReference type="GO" id="GO:0043190">
    <property type="term" value="C:ATP-binding cassette (ABC) transporter complex"/>
    <property type="evidence" value="ECO:0007669"/>
    <property type="project" value="InterPro"/>
</dbReference>
<dbReference type="SUPFAM" id="SSF52540">
    <property type="entry name" value="P-loop containing nucleoside triphosphate hydrolases"/>
    <property type="match status" value="1"/>
</dbReference>
<organism evidence="5 6">
    <name type="scientific">Enhygromyxa salina</name>
    <dbReference type="NCBI Taxonomy" id="215803"/>
    <lineage>
        <taxon>Bacteria</taxon>
        <taxon>Pseudomonadati</taxon>
        <taxon>Myxococcota</taxon>
        <taxon>Polyangia</taxon>
        <taxon>Nannocystales</taxon>
        <taxon>Nannocystaceae</taxon>
        <taxon>Enhygromyxa</taxon>
    </lineage>
</organism>
<keyword evidence="3 5" id="KW-0067">ATP-binding</keyword>
<keyword evidence="6" id="KW-1185">Reference proteome</keyword>
<dbReference type="InterPro" id="IPR050093">
    <property type="entry name" value="ABC_SmlMolc_Importer"/>
</dbReference>
<name>A0A2S9XFT2_9BACT</name>
<protein>
    <submittedName>
        <fullName evidence="5">Spermidine/putrescine import ATP-binding protein PotA</fullName>
        <ecNumber evidence="5">3.6.3.31</ecNumber>
    </submittedName>
</protein>
<dbReference type="Pfam" id="PF00005">
    <property type="entry name" value="ABC_tran"/>
    <property type="match status" value="1"/>
</dbReference>
<gene>
    <name evidence="5" type="primary">potA</name>
    <name evidence="5" type="ORF">ENSA5_53030</name>
</gene>
<sequence>MSEDSLRAVGVEKRFAGPGGAEVVALAGVELELDGGRHVCVMGPSGSGKTTLLRILAGLEAHDAGQLFIGARRIDDLPAERRPTRTVFQTPALFPHLSVLDNVTFVDRLRSTTGPKPGPGVARELLAGLGLDPASFAERSVDALSGGERQRVALARALYRAPPWLLLDEPLSALDRSRRAELRRALAQLRADAGVGMVHVTHDAADALALADTLVCMVGGRILASGPPDLLYRRPPDLETARLLGELSAVPDPRSRGFLRPEQLRIVAAAEGRVAARLKARVCAGPLWEHTLEVAGLPAPITVARAAPWEGPDACGLQWDEDAVLDIS</sequence>
<dbReference type="PROSITE" id="PS50893">
    <property type="entry name" value="ABC_TRANSPORTER_2"/>
    <property type="match status" value="1"/>
</dbReference>
<dbReference type="PANTHER" id="PTHR42781:SF4">
    <property type="entry name" value="SPERMIDINE_PUTRESCINE IMPORT ATP-BINDING PROTEIN POTA"/>
    <property type="match status" value="1"/>
</dbReference>
<evidence type="ECO:0000256" key="3">
    <source>
        <dbReference type="ARBA" id="ARBA00022840"/>
    </source>
</evidence>
<dbReference type="GO" id="GO:0005524">
    <property type="term" value="F:ATP binding"/>
    <property type="evidence" value="ECO:0007669"/>
    <property type="project" value="UniProtKB-KW"/>
</dbReference>
<dbReference type="InterPro" id="IPR027417">
    <property type="entry name" value="P-loop_NTPase"/>
</dbReference>
<dbReference type="InterPro" id="IPR003593">
    <property type="entry name" value="AAA+_ATPase"/>
</dbReference>
<dbReference type="RefSeq" id="WP_181198177.1">
    <property type="nucleotide sequence ID" value="NZ_PVNK01000232.1"/>
</dbReference>
<dbReference type="GO" id="GO:0016887">
    <property type="term" value="F:ATP hydrolysis activity"/>
    <property type="evidence" value="ECO:0007669"/>
    <property type="project" value="InterPro"/>
</dbReference>
<dbReference type="Proteomes" id="UP000237968">
    <property type="component" value="Unassembled WGS sequence"/>
</dbReference>
<dbReference type="Gene3D" id="3.40.50.300">
    <property type="entry name" value="P-loop containing nucleotide triphosphate hydrolases"/>
    <property type="match status" value="1"/>
</dbReference>
<evidence type="ECO:0000313" key="6">
    <source>
        <dbReference type="Proteomes" id="UP000237968"/>
    </source>
</evidence>
<reference evidence="5 6" key="1">
    <citation type="submission" date="2018-03" db="EMBL/GenBank/DDBJ databases">
        <title>Draft Genome Sequences of the Obligatory Marine Myxobacteria Enhygromyxa salina SWB005.</title>
        <authorList>
            <person name="Poehlein A."/>
            <person name="Moghaddam J.A."/>
            <person name="Harms H."/>
            <person name="Alanjari M."/>
            <person name="Koenig G.M."/>
            <person name="Daniel R."/>
            <person name="Schaeberle T.F."/>
        </authorList>
    </citation>
    <scope>NUCLEOTIDE SEQUENCE [LARGE SCALE GENOMIC DNA]</scope>
    <source>
        <strain evidence="5 6">SWB005</strain>
    </source>
</reference>
<dbReference type="InterPro" id="IPR003439">
    <property type="entry name" value="ABC_transporter-like_ATP-bd"/>
</dbReference>
<dbReference type="EMBL" id="PVNK01000232">
    <property type="protein sequence ID" value="PRP91723.1"/>
    <property type="molecule type" value="Genomic_DNA"/>
</dbReference>
<dbReference type="EC" id="3.6.3.31" evidence="5"/>
<dbReference type="GO" id="GO:0022857">
    <property type="term" value="F:transmembrane transporter activity"/>
    <property type="evidence" value="ECO:0007669"/>
    <property type="project" value="InterPro"/>
</dbReference>
<accession>A0A2S9XFT2</accession>
<evidence type="ECO:0000256" key="1">
    <source>
        <dbReference type="ARBA" id="ARBA00022448"/>
    </source>
</evidence>
<keyword evidence="1" id="KW-0813">Transport</keyword>
<evidence type="ECO:0000256" key="2">
    <source>
        <dbReference type="ARBA" id="ARBA00022741"/>
    </source>
</evidence>
<dbReference type="InterPro" id="IPR017871">
    <property type="entry name" value="ABC_transporter-like_CS"/>
</dbReference>